<dbReference type="OrthoDB" id="8548232at2"/>
<proteinExistence type="predicted"/>
<protein>
    <submittedName>
        <fullName evidence="1">Uncharacterized protein</fullName>
    </submittedName>
</protein>
<evidence type="ECO:0000313" key="2">
    <source>
        <dbReference type="Proteomes" id="UP000301751"/>
    </source>
</evidence>
<dbReference type="RefSeq" id="WP_137731548.1">
    <property type="nucleotide sequence ID" value="NZ_BJCL01000002.1"/>
</dbReference>
<name>A0A480AJ64_9BURK</name>
<accession>A0A480AJ64</accession>
<comment type="caution">
    <text evidence="1">The sequence shown here is derived from an EMBL/GenBank/DDBJ whole genome shotgun (WGS) entry which is preliminary data.</text>
</comment>
<organism evidence="1 2">
    <name type="scientific">Pseudaquabacterium pictum</name>
    <dbReference type="NCBI Taxonomy" id="2315236"/>
    <lineage>
        <taxon>Bacteria</taxon>
        <taxon>Pseudomonadati</taxon>
        <taxon>Pseudomonadota</taxon>
        <taxon>Betaproteobacteria</taxon>
        <taxon>Burkholderiales</taxon>
        <taxon>Sphaerotilaceae</taxon>
        <taxon>Pseudaquabacterium</taxon>
    </lineage>
</organism>
<keyword evidence="2" id="KW-1185">Reference proteome</keyword>
<evidence type="ECO:0000313" key="1">
    <source>
        <dbReference type="EMBL" id="GCL61779.1"/>
    </source>
</evidence>
<dbReference type="EMBL" id="BJCL01000002">
    <property type="protein sequence ID" value="GCL61779.1"/>
    <property type="molecule type" value="Genomic_DNA"/>
</dbReference>
<sequence>MTAWPGGMPRPATRAKVIAASVNRRLAKGVARNTAAIPAESVPYVGIGVTLSVTALDIHDACQTMAEINDLLKLLNQGEERADFCATRLPTVAQVVQRLKTDWRASMERVAADARAVPAAMAVPDIRLPTAGETRAVVCPILGGPAWLQC</sequence>
<dbReference type="Proteomes" id="UP000301751">
    <property type="component" value="Unassembled WGS sequence"/>
</dbReference>
<gene>
    <name evidence="1" type="ORF">AQPW35_08600</name>
</gene>
<reference evidence="2" key="1">
    <citation type="submission" date="2019-03" db="EMBL/GenBank/DDBJ databases">
        <title>Aquabacterium pictum sp.nov., the first bacteriochlorophyll a-containing freshwater bacterium in the genus Aquabacterium of the class Betaproteobacteria.</title>
        <authorList>
            <person name="Hirose S."/>
            <person name="Tank M."/>
            <person name="Hara E."/>
            <person name="Tamaki H."/>
            <person name="Takaichi S."/>
            <person name="Haruta S."/>
            <person name="Hanada S."/>
        </authorList>
    </citation>
    <scope>NUCLEOTIDE SEQUENCE [LARGE SCALE GENOMIC DNA]</scope>
    <source>
        <strain evidence="2">W35</strain>
    </source>
</reference>
<dbReference type="AlphaFoldDB" id="A0A480AJ64"/>